<keyword evidence="2" id="KW-1185">Reference proteome</keyword>
<dbReference type="Proteomes" id="UP000616201">
    <property type="component" value="Unassembled WGS sequence"/>
</dbReference>
<protein>
    <submittedName>
        <fullName evidence="1">Tetratricopeptide repeat protein</fullName>
    </submittedName>
</protein>
<organism evidence="1 2">
    <name type="scientific">Sphingobacterium hungaricum</name>
    <dbReference type="NCBI Taxonomy" id="2082723"/>
    <lineage>
        <taxon>Bacteria</taxon>
        <taxon>Pseudomonadati</taxon>
        <taxon>Bacteroidota</taxon>
        <taxon>Sphingobacteriia</taxon>
        <taxon>Sphingobacteriales</taxon>
        <taxon>Sphingobacteriaceae</taxon>
        <taxon>Sphingobacterium</taxon>
    </lineage>
</organism>
<proteinExistence type="predicted"/>
<dbReference type="Gene3D" id="1.25.40.10">
    <property type="entry name" value="Tetratricopeptide repeat domain"/>
    <property type="match status" value="1"/>
</dbReference>
<dbReference type="SUPFAM" id="SSF48452">
    <property type="entry name" value="TPR-like"/>
    <property type="match status" value="1"/>
</dbReference>
<reference evidence="1" key="1">
    <citation type="submission" date="2018-02" db="EMBL/GenBank/DDBJ databases">
        <authorList>
            <person name="Vasarhelyi B.M."/>
            <person name="Deshmukh S."/>
            <person name="Balint B."/>
            <person name="Kukolya J."/>
        </authorList>
    </citation>
    <scope>NUCLEOTIDE SEQUENCE</scope>
    <source>
        <strain evidence="1">KB22</strain>
    </source>
</reference>
<evidence type="ECO:0000313" key="2">
    <source>
        <dbReference type="Proteomes" id="UP000616201"/>
    </source>
</evidence>
<accession>A0A928V234</accession>
<sequence>MMNRIEEIHKFLEETPNDPFLHYALTMEYVKLEELDTARDLFQKLVDEYGDYVGTYYHFGKLLEKVNEKDYALTIYQKGIEIARSKRNFHALNELQGAYNLASGLDEDDDY</sequence>
<dbReference type="InterPro" id="IPR011990">
    <property type="entry name" value="TPR-like_helical_dom_sf"/>
</dbReference>
<name>A0A928V234_9SPHI</name>
<gene>
    <name evidence="1" type="ORF">C4F49_13630</name>
</gene>
<evidence type="ECO:0000313" key="1">
    <source>
        <dbReference type="EMBL" id="MBE8714724.1"/>
    </source>
</evidence>
<comment type="caution">
    <text evidence="1">The sequence shown here is derived from an EMBL/GenBank/DDBJ whole genome shotgun (WGS) entry which is preliminary data.</text>
</comment>
<dbReference type="EMBL" id="PRDK01000007">
    <property type="protein sequence ID" value="MBE8714724.1"/>
    <property type="molecule type" value="Genomic_DNA"/>
</dbReference>
<dbReference type="AlphaFoldDB" id="A0A928V234"/>